<proteinExistence type="predicted"/>
<comment type="caution">
    <text evidence="2">The sequence shown here is derived from an EMBL/GenBank/DDBJ whole genome shotgun (WGS) entry which is preliminary data.</text>
</comment>
<dbReference type="EMBL" id="JAAEEH010000014">
    <property type="protein sequence ID" value="NDL67375.1"/>
    <property type="molecule type" value="Genomic_DNA"/>
</dbReference>
<evidence type="ECO:0000313" key="2">
    <source>
        <dbReference type="EMBL" id="NDL67375.1"/>
    </source>
</evidence>
<protein>
    <submittedName>
        <fullName evidence="2">Uncharacterized protein</fullName>
    </submittedName>
</protein>
<dbReference type="AlphaFoldDB" id="A0A7X5HVF4"/>
<name>A0A7X5HVF4_9FIRM</name>
<keyword evidence="1" id="KW-0812">Transmembrane</keyword>
<keyword evidence="1" id="KW-0472">Membrane</keyword>
<keyword evidence="1" id="KW-1133">Transmembrane helix</keyword>
<dbReference type="RefSeq" id="WP_162370104.1">
    <property type="nucleotide sequence ID" value="NZ_JAAEEH010000014.1"/>
</dbReference>
<keyword evidence="3" id="KW-1185">Reference proteome</keyword>
<sequence>MPGWLTALLIVLAVVVLVLAFLYFYGKKMQEKVNTQQSLIEQSKVTTSILVIDKKKMRMKDANLPQMVQDQVPFYLKLRKMPLVKAKIGPKITTFMCDEKVFKELPVKKMVKVDLAGIYIVAIKGTKK</sequence>
<feature type="transmembrane region" description="Helical" evidence="1">
    <location>
        <begin position="6"/>
        <end position="25"/>
    </location>
</feature>
<reference evidence="2 3" key="1">
    <citation type="submission" date="2020-01" db="EMBL/GenBank/DDBJ databases">
        <title>Anaeroalcalibacter tamaniensis gen. nov., sp. nov., moderately halophilic strictly anaerobic fermenter bacterium from mud volcano of Taman peninsula.</title>
        <authorList>
            <person name="Frolova A."/>
            <person name="Merkel A.Y."/>
            <person name="Slobodkin A.I."/>
        </authorList>
    </citation>
    <scope>NUCLEOTIDE SEQUENCE [LARGE SCALE GENOMIC DNA]</scope>
    <source>
        <strain evidence="2 3">F-3ap</strain>
    </source>
</reference>
<evidence type="ECO:0000256" key="1">
    <source>
        <dbReference type="SAM" id="Phobius"/>
    </source>
</evidence>
<gene>
    <name evidence="2" type="ORF">GXN74_06430</name>
</gene>
<accession>A0A7X5HVF4</accession>
<organism evidence="2 3">
    <name type="scientific">Anaerotalea alkaliphila</name>
    <dbReference type="NCBI Taxonomy" id="2662126"/>
    <lineage>
        <taxon>Bacteria</taxon>
        <taxon>Bacillati</taxon>
        <taxon>Bacillota</taxon>
        <taxon>Clostridia</taxon>
        <taxon>Eubacteriales</taxon>
        <taxon>Anaerotalea</taxon>
    </lineage>
</organism>
<evidence type="ECO:0000313" key="3">
    <source>
        <dbReference type="Proteomes" id="UP000461585"/>
    </source>
</evidence>
<dbReference type="Proteomes" id="UP000461585">
    <property type="component" value="Unassembled WGS sequence"/>
</dbReference>